<evidence type="ECO:0000313" key="11">
    <source>
        <dbReference type="Proteomes" id="UP000656813"/>
    </source>
</evidence>
<evidence type="ECO:0000256" key="7">
    <source>
        <dbReference type="ARBA" id="ARBA00023098"/>
    </source>
</evidence>
<dbReference type="SUPFAM" id="SSF56796">
    <property type="entry name" value="Dehydroquinate synthase-like"/>
    <property type="match status" value="1"/>
</dbReference>
<gene>
    <name evidence="10" type="primary">egsA</name>
    <name evidence="10" type="ORF">GCM10007096_32380</name>
</gene>
<dbReference type="PANTHER" id="PTHR43616:SF5">
    <property type="entry name" value="GLYCEROL DEHYDROGENASE 1"/>
    <property type="match status" value="1"/>
</dbReference>
<dbReference type="PANTHER" id="PTHR43616">
    <property type="entry name" value="GLYCEROL DEHYDROGENASE"/>
    <property type="match status" value="1"/>
</dbReference>
<keyword evidence="3" id="KW-0479">Metal-binding</keyword>
<keyword evidence="6" id="KW-0520">NAD</keyword>
<proteinExistence type="predicted"/>
<keyword evidence="11" id="KW-1185">Reference proteome</keyword>
<evidence type="ECO:0000256" key="6">
    <source>
        <dbReference type="ARBA" id="ARBA00023027"/>
    </source>
</evidence>
<dbReference type="CDD" id="cd08175">
    <property type="entry name" value="G1PDH"/>
    <property type="match status" value="1"/>
</dbReference>
<dbReference type="InterPro" id="IPR016205">
    <property type="entry name" value="Glycerol_DH"/>
</dbReference>
<dbReference type="InterPro" id="IPR032837">
    <property type="entry name" value="G1PDH"/>
</dbReference>
<evidence type="ECO:0000256" key="2">
    <source>
        <dbReference type="ARBA" id="ARBA00022516"/>
    </source>
</evidence>
<comment type="caution">
    <text evidence="10">The sequence shown here is derived from an EMBL/GenBank/DDBJ whole genome shotgun (WGS) entry which is preliminary data.</text>
</comment>
<dbReference type="Proteomes" id="UP000656813">
    <property type="component" value="Unassembled WGS sequence"/>
</dbReference>
<evidence type="ECO:0000256" key="3">
    <source>
        <dbReference type="ARBA" id="ARBA00022723"/>
    </source>
</evidence>
<dbReference type="Gene3D" id="1.20.1090.10">
    <property type="entry name" value="Dehydroquinate synthase-like - alpha domain"/>
    <property type="match status" value="1"/>
</dbReference>
<sequence>MINLEAFKTLSNEMNGRPIDVEKVLIEVAALEQVPKYIKEKAFHHVMIVMDDNTEKVAGQRLAQLFLEAGIRMTCHKLSANSHGQVVADEETLIELILALKNETDVLIAVGSGTIHDIVRFVGAKTNKPFISVPTAASVDGFTSKGAPLIIKGVKQTIQTESPIAVFADIEILAKAPTEMTAAGFGDILGKYTSLVDWQISHLIADEPYVPKAAEMTRSALEACVSHVVEIAEKDEKGITLLMTALIESGLVMLVLDHSRPASGAEHHLSHFWEMALLKNHERQRLHGAKVGVATGIIIHLYKEKLQKVRHEHLRSVSSPYAEQLYKHWSKIACLIEELPDPEEIQALLKIIGGPTTPEELGLTESLVQESLREAHHLRKRCTGLFIINESDCNLSEKV</sequence>
<name>A0A8J2ZXW1_9BACL</name>
<evidence type="ECO:0000256" key="1">
    <source>
        <dbReference type="ARBA" id="ARBA00022490"/>
    </source>
</evidence>
<protein>
    <submittedName>
        <fullName evidence="10">Glycerol-1-phosphate dehydrogenase [NAD(P)+]</fullName>
    </submittedName>
</protein>
<dbReference type="GO" id="GO:0016614">
    <property type="term" value="F:oxidoreductase activity, acting on CH-OH group of donors"/>
    <property type="evidence" value="ECO:0007669"/>
    <property type="project" value="InterPro"/>
</dbReference>
<dbReference type="GO" id="GO:0046872">
    <property type="term" value="F:metal ion binding"/>
    <property type="evidence" value="ECO:0007669"/>
    <property type="project" value="UniProtKB-KW"/>
</dbReference>
<dbReference type="EMBL" id="BMFV01000029">
    <property type="protein sequence ID" value="GGH85907.1"/>
    <property type="molecule type" value="Genomic_DNA"/>
</dbReference>
<accession>A0A8J2ZXW1</accession>
<keyword evidence="7" id="KW-0443">Lipid metabolism</keyword>
<keyword evidence="4" id="KW-0521">NADP</keyword>
<dbReference type="RefSeq" id="WP_229745620.1">
    <property type="nucleotide sequence ID" value="NZ_BMFV01000029.1"/>
</dbReference>
<keyword evidence="1" id="KW-0963">Cytoplasm</keyword>
<evidence type="ECO:0000256" key="9">
    <source>
        <dbReference type="ARBA" id="ARBA00023264"/>
    </source>
</evidence>
<organism evidence="10 11">
    <name type="scientific">Pullulanibacillus pueri</name>
    <dbReference type="NCBI Taxonomy" id="1437324"/>
    <lineage>
        <taxon>Bacteria</taxon>
        <taxon>Bacillati</taxon>
        <taxon>Bacillota</taxon>
        <taxon>Bacilli</taxon>
        <taxon>Bacillales</taxon>
        <taxon>Sporolactobacillaceae</taxon>
        <taxon>Pullulanibacillus</taxon>
    </lineage>
</organism>
<dbReference type="Pfam" id="PF13685">
    <property type="entry name" value="Fe-ADH_2"/>
    <property type="match status" value="1"/>
</dbReference>
<keyword evidence="8" id="KW-0594">Phospholipid biosynthesis</keyword>
<evidence type="ECO:0000256" key="4">
    <source>
        <dbReference type="ARBA" id="ARBA00022857"/>
    </source>
</evidence>
<keyword evidence="2" id="KW-0444">Lipid biosynthesis</keyword>
<keyword evidence="5" id="KW-0560">Oxidoreductase</keyword>
<reference evidence="10" key="1">
    <citation type="journal article" date="2014" name="Int. J. Syst. Evol. Microbiol.">
        <title>Complete genome sequence of Corynebacterium casei LMG S-19264T (=DSM 44701T), isolated from a smear-ripened cheese.</title>
        <authorList>
            <consortium name="US DOE Joint Genome Institute (JGI-PGF)"/>
            <person name="Walter F."/>
            <person name="Albersmeier A."/>
            <person name="Kalinowski J."/>
            <person name="Ruckert C."/>
        </authorList>
    </citation>
    <scope>NUCLEOTIDE SEQUENCE</scope>
    <source>
        <strain evidence="10">CGMCC 1.12777</strain>
    </source>
</reference>
<keyword evidence="9" id="KW-1208">Phospholipid metabolism</keyword>
<evidence type="ECO:0000256" key="8">
    <source>
        <dbReference type="ARBA" id="ARBA00023209"/>
    </source>
</evidence>
<reference evidence="10" key="2">
    <citation type="submission" date="2020-09" db="EMBL/GenBank/DDBJ databases">
        <authorList>
            <person name="Sun Q."/>
            <person name="Zhou Y."/>
        </authorList>
    </citation>
    <scope>NUCLEOTIDE SEQUENCE</scope>
    <source>
        <strain evidence="10">CGMCC 1.12777</strain>
    </source>
</reference>
<dbReference type="AlphaFoldDB" id="A0A8J2ZXW1"/>
<evidence type="ECO:0000313" key="10">
    <source>
        <dbReference type="EMBL" id="GGH85907.1"/>
    </source>
</evidence>
<dbReference type="Gene3D" id="3.40.50.1970">
    <property type="match status" value="1"/>
</dbReference>
<evidence type="ECO:0000256" key="5">
    <source>
        <dbReference type="ARBA" id="ARBA00023002"/>
    </source>
</evidence>
<dbReference type="GO" id="GO:0008654">
    <property type="term" value="P:phospholipid biosynthetic process"/>
    <property type="evidence" value="ECO:0007669"/>
    <property type="project" value="UniProtKB-KW"/>
</dbReference>